<organism evidence="2 3">
    <name type="scientific">Sistotremastrum niveocremeum HHB9708</name>
    <dbReference type="NCBI Taxonomy" id="1314777"/>
    <lineage>
        <taxon>Eukaryota</taxon>
        <taxon>Fungi</taxon>
        <taxon>Dikarya</taxon>
        <taxon>Basidiomycota</taxon>
        <taxon>Agaricomycotina</taxon>
        <taxon>Agaricomycetes</taxon>
        <taxon>Sistotremastrales</taxon>
        <taxon>Sistotremastraceae</taxon>
        <taxon>Sertulicium</taxon>
        <taxon>Sertulicium niveocremeum</taxon>
    </lineage>
</organism>
<evidence type="ECO:0000313" key="3">
    <source>
        <dbReference type="Proteomes" id="UP000076722"/>
    </source>
</evidence>
<dbReference type="AlphaFoldDB" id="A0A164SBU8"/>
<feature type="compositionally biased region" description="Low complexity" evidence="1">
    <location>
        <begin position="370"/>
        <end position="381"/>
    </location>
</feature>
<feature type="compositionally biased region" description="Basic and acidic residues" evidence="1">
    <location>
        <begin position="296"/>
        <end position="305"/>
    </location>
</feature>
<accession>A0A164SBU8</accession>
<proteinExistence type="predicted"/>
<feature type="region of interest" description="Disordered" evidence="1">
    <location>
        <begin position="229"/>
        <end position="251"/>
    </location>
</feature>
<sequence length="457" mass="51575">MPDVVGLGVCRVSCSLYRWAWYRKNGIPTHQRKDISAVLEMVHRLQLGDGTLDSEAWTQSCHGWEGYSRYDAIMTLDLILFLHSHGTGYPDDKWRRWNPKCSRSWPPADFELGELLGWMRSHSRPLVRLFGAWKQEVSHMLVPGGRYSNDCTFKSRDGNTRQGATMVSMSESTQLDELHLRILMDPTNAEADLYWAAIVAGYENRLNRRLAIRVHKAESERQAVTTARVTPKAKRSHAGGKKVGTDSREKGSARAKKRWIYQWLENVHHERLRKPRCLCAGDLQLTFFQEELSIRGDAPDTDRVEPNPGVPGAENGLLPGADSGFKQNIGEPQDVLLSYRKRNMIALPGSSGRGSGSSKPGDQIEDCGGSSSESAVSPSQSQFAWARQEISKITNPLRSIGLRDRPRPEYECARSLDGFLWMTILHAVRLRGWVALEQRAFPFRQRTSGDRMSVQTV</sequence>
<dbReference type="EMBL" id="KV419416">
    <property type="protein sequence ID" value="KZS91329.1"/>
    <property type="molecule type" value="Genomic_DNA"/>
</dbReference>
<keyword evidence="3" id="KW-1185">Reference proteome</keyword>
<feature type="compositionally biased region" description="Basic residues" evidence="1">
    <location>
        <begin position="231"/>
        <end position="240"/>
    </location>
</feature>
<name>A0A164SBU8_9AGAM</name>
<evidence type="ECO:0000313" key="2">
    <source>
        <dbReference type="EMBL" id="KZS91329.1"/>
    </source>
</evidence>
<dbReference type="Proteomes" id="UP000076722">
    <property type="component" value="Unassembled WGS sequence"/>
</dbReference>
<reference evidence="2 3" key="1">
    <citation type="journal article" date="2016" name="Mol. Biol. Evol.">
        <title>Comparative Genomics of Early-Diverging Mushroom-Forming Fungi Provides Insights into the Origins of Lignocellulose Decay Capabilities.</title>
        <authorList>
            <person name="Nagy L.G."/>
            <person name="Riley R."/>
            <person name="Tritt A."/>
            <person name="Adam C."/>
            <person name="Daum C."/>
            <person name="Floudas D."/>
            <person name="Sun H."/>
            <person name="Yadav J.S."/>
            <person name="Pangilinan J."/>
            <person name="Larsson K.H."/>
            <person name="Matsuura K."/>
            <person name="Barry K."/>
            <person name="Labutti K."/>
            <person name="Kuo R."/>
            <person name="Ohm R.A."/>
            <person name="Bhattacharya S.S."/>
            <person name="Shirouzu T."/>
            <person name="Yoshinaga Y."/>
            <person name="Martin F.M."/>
            <person name="Grigoriev I.V."/>
            <person name="Hibbett D.S."/>
        </authorList>
    </citation>
    <scope>NUCLEOTIDE SEQUENCE [LARGE SCALE GENOMIC DNA]</scope>
    <source>
        <strain evidence="2 3">HHB9708</strain>
    </source>
</reference>
<protein>
    <submittedName>
        <fullName evidence="2">Uncharacterized protein</fullName>
    </submittedName>
</protein>
<feature type="region of interest" description="Disordered" evidence="1">
    <location>
        <begin position="347"/>
        <end position="381"/>
    </location>
</feature>
<evidence type="ECO:0000256" key="1">
    <source>
        <dbReference type="SAM" id="MobiDB-lite"/>
    </source>
</evidence>
<gene>
    <name evidence="2" type="ORF">SISNIDRAFT_467901</name>
</gene>
<feature type="region of interest" description="Disordered" evidence="1">
    <location>
        <begin position="296"/>
        <end position="326"/>
    </location>
</feature>